<accession>A0A8D2E289</accession>
<organism evidence="3 4">
    <name type="scientific">Sciurus vulgaris</name>
    <name type="common">Eurasian red squirrel</name>
    <dbReference type="NCBI Taxonomy" id="55149"/>
    <lineage>
        <taxon>Eukaryota</taxon>
        <taxon>Metazoa</taxon>
        <taxon>Chordata</taxon>
        <taxon>Craniata</taxon>
        <taxon>Vertebrata</taxon>
        <taxon>Euteleostomi</taxon>
        <taxon>Mammalia</taxon>
        <taxon>Eutheria</taxon>
        <taxon>Euarchontoglires</taxon>
        <taxon>Glires</taxon>
        <taxon>Rodentia</taxon>
        <taxon>Sciuromorpha</taxon>
        <taxon>Sciuridae</taxon>
        <taxon>Sciurinae</taxon>
        <taxon>Sciurini</taxon>
        <taxon>Sciurus</taxon>
    </lineage>
</organism>
<evidence type="ECO:0000313" key="4">
    <source>
        <dbReference type="Proteomes" id="UP000694564"/>
    </source>
</evidence>
<evidence type="ECO:0000313" key="3">
    <source>
        <dbReference type="Ensembl" id="ENSSVLP00005031973.1"/>
    </source>
</evidence>
<dbReference type="SUPFAM" id="SSF53474">
    <property type="entry name" value="alpha/beta-Hydrolases"/>
    <property type="match status" value="2"/>
</dbReference>
<dbReference type="Ensembl" id="ENSSVLT00005035493.1">
    <property type="protein sequence ID" value="ENSSVLP00005031973.1"/>
    <property type="gene ID" value="ENSSVLG00005025098.1"/>
</dbReference>
<dbReference type="InterPro" id="IPR002018">
    <property type="entry name" value="CarbesteraseB"/>
</dbReference>
<dbReference type="InterPro" id="IPR029058">
    <property type="entry name" value="AB_hydrolase_fold"/>
</dbReference>
<dbReference type="InterPro" id="IPR050309">
    <property type="entry name" value="Type-B_Carboxylest/Lipase"/>
</dbReference>
<proteinExistence type="inferred from homology"/>
<protein>
    <recommendedName>
        <fullName evidence="2">Carboxylesterase type B domain-containing protein</fullName>
    </recommendedName>
</protein>
<dbReference type="Proteomes" id="UP000694564">
    <property type="component" value="Chromosome 17"/>
</dbReference>
<name>A0A8D2E289_SCIVU</name>
<feature type="domain" description="Carboxylesterase type B" evidence="2">
    <location>
        <begin position="141"/>
        <end position="405"/>
    </location>
</feature>
<sequence length="426" mass="47901">HPTHRRKSLVDCPLCCQCISLPTGQDSVSPIRTTHTGQVRGSLVHVKGTDVGVHTFLGIPFAKPPLGPLRFAAPEPPEPWSGVRDGTSHPAMCLQDTKAMNTQSLKLLNLTLPSIPMSEDCLLLSIYTPAHAREGSNLPMVANLSACGQVKSEALVSCLRGKSEEEMLAITKAFKTIAGVVDGVFLPRHPQELLTSADFQPVPSIIGVNNDEYGWVIPSSMGTVDIQKEIDRKTVQGVLQRTAAQMMLPAEFGDLLMEEYMGDNEDPNTLQCQFQEMMGDFMFVIPALQVAHFQRSHAPVYFYEFQHRPNYFKDIKPPHVKADHGDEILFLFRSFFWGNQVELTEEEELLSRRMMKYWANFARNGNPNGEDLPHWPLFDQDGQYLQLDIQPTVGRALKAHRLQFWTKTLPQKIQDLKGIKVKRTKL</sequence>
<dbReference type="PANTHER" id="PTHR11559">
    <property type="entry name" value="CARBOXYLESTERASE"/>
    <property type="match status" value="1"/>
</dbReference>
<evidence type="ECO:0000256" key="1">
    <source>
        <dbReference type="ARBA" id="ARBA00005964"/>
    </source>
</evidence>
<dbReference type="FunFam" id="3.40.50.1820:FF:001133">
    <property type="entry name" value="2210023G05Rik protein"/>
    <property type="match status" value="1"/>
</dbReference>
<feature type="domain" description="Carboxylesterase type B" evidence="2">
    <location>
        <begin position="29"/>
        <end position="140"/>
    </location>
</feature>
<comment type="similarity">
    <text evidence="1">Belongs to the type-B carboxylesterase/lipase family.</text>
</comment>
<dbReference type="Pfam" id="PF00135">
    <property type="entry name" value="COesterase"/>
    <property type="match status" value="2"/>
</dbReference>
<reference evidence="3" key="1">
    <citation type="submission" date="2025-08" db="UniProtKB">
        <authorList>
            <consortium name="Ensembl"/>
        </authorList>
    </citation>
    <scope>IDENTIFICATION</scope>
</reference>
<reference evidence="3" key="2">
    <citation type="submission" date="2025-09" db="UniProtKB">
        <authorList>
            <consortium name="Ensembl"/>
        </authorList>
    </citation>
    <scope>IDENTIFICATION</scope>
</reference>
<dbReference type="AlphaFoldDB" id="A0A8D2E289"/>
<dbReference type="GeneTree" id="ENSGT00940000164375"/>
<keyword evidence="4" id="KW-1185">Reference proteome</keyword>
<evidence type="ECO:0000259" key="2">
    <source>
        <dbReference type="Pfam" id="PF00135"/>
    </source>
</evidence>
<dbReference type="Gene3D" id="3.40.50.1820">
    <property type="entry name" value="alpha/beta hydrolase"/>
    <property type="match status" value="2"/>
</dbReference>